<dbReference type="AlphaFoldDB" id="K2KSD4"/>
<evidence type="ECO:0000259" key="6">
    <source>
        <dbReference type="Pfam" id="PF05175"/>
    </source>
</evidence>
<dbReference type="RefSeq" id="WP_008487635.1">
    <property type="nucleotide sequence ID" value="NZ_AMRG01000003.1"/>
</dbReference>
<evidence type="ECO:0000313" key="8">
    <source>
        <dbReference type="EMBL" id="EKE85274.1"/>
    </source>
</evidence>
<gene>
    <name evidence="8" type="ORF">A10D4_02980</name>
</gene>
<dbReference type="GO" id="GO:0008990">
    <property type="term" value="F:rRNA (guanine-N2-)-methyltransferase activity"/>
    <property type="evidence" value="ECO:0007669"/>
    <property type="project" value="InterPro"/>
</dbReference>
<dbReference type="InterPro" id="IPR002052">
    <property type="entry name" value="DNA_methylase_N6_adenine_CS"/>
</dbReference>
<organism evidence="8 9">
    <name type="scientific">Idiomarina xiamenensis 10-D-4</name>
    <dbReference type="NCBI Taxonomy" id="740709"/>
    <lineage>
        <taxon>Bacteria</taxon>
        <taxon>Pseudomonadati</taxon>
        <taxon>Pseudomonadota</taxon>
        <taxon>Gammaproteobacteria</taxon>
        <taxon>Alteromonadales</taxon>
        <taxon>Idiomarinaceae</taxon>
        <taxon>Idiomarina</taxon>
    </lineage>
</organism>
<keyword evidence="3 8" id="KW-0489">Methyltransferase</keyword>
<dbReference type="OrthoDB" id="9816072at2"/>
<dbReference type="Proteomes" id="UP000014115">
    <property type="component" value="Unassembled WGS sequence"/>
</dbReference>
<keyword evidence="9" id="KW-1185">Reference proteome</keyword>
<dbReference type="InterPro" id="IPR046977">
    <property type="entry name" value="RsmC/RlmG"/>
</dbReference>
<dbReference type="Pfam" id="PF08468">
    <property type="entry name" value="MTS_N"/>
    <property type="match status" value="1"/>
</dbReference>
<dbReference type="eggNOG" id="COG2813">
    <property type="taxonomic scope" value="Bacteria"/>
</dbReference>
<dbReference type="InterPro" id="IPR007848">
    <property type="entry name" value="Small_mtfrase_dom"/>
</dbReference>
<dbReference type="PANTHER" id="PTHR47816">
    <property type="entry name" value="RIBOSOMAL RNA SMALL SUBUNIT METHYLTRANSFERASE C"/>
    <property type="match status" value="1"/>
</dbReference>
<sequence length="333" mass="37100">MTIADTSRLLQRQPQQPWRDQATLVVNPADNDLATTDNSAWLLHAGFQTSWANGVCCARLSEHWQRLPCKQVLLYVPKEKALLAYLLRQLAMLAEEPTRIWLVGEKRSGIQRLLKQPPTILSDLQKTAVGNHCVLASASLQPSRYPLEQDWLTLTYDGIEPALTLRSLPGVFSQTGVDAATRLLLQQLPPLQGSVLDFACGTGIIGCFAQRQTAVTQVSFLDVSPLAIAAARCNASDTGNSKFYLSDGLREVAHTERFNVIVSNPPFHRGLATDYSIAEQFISESHQHLHRGGQLFIVANRFLPWPKHIEQHFGHCETLAADSRFAVYRGIRR</sequence>
<protein>
    <submittedName>
        <fullName evidence="8">16S RNA G1207 methylase RsmC</fullName>
    </submittedName>
</protein>
<keyword evidence="4" id="KW-0808">Transferase</keyword>
<evidence type="ECO:0000256" key="1">
    <source>
        <dbReference type="ARBA" id="ARBA00022490"/>
    </source>
</evidence>
<comment type="caution">
    <text evidence="8">The sequence shown here is derived from an EMBL/GenBank/DDBJ whole genome shotgun (WGS) entry which is preliminary data.</text>
</comment>
<dbReference type="PATRIC" id="fig|740709.3.peg.598"/>
<dbReference type="GO" id="GO:0003676">
    <property type="term" value="F:nucleic acid binding"/>
    <property type="evidence" value="ECO:0007669"/>
    <property type="project" value="InterPro"/>
</dbReference>
<keyword evidence="1" id="KW-0963">Cytoplasm</keyword>
<proteinExistence type="predicted"/>
<dbReference type="EMBL" id="AMRG01000003">
    <property type="protein sequence ID" value="EKE85274.1"/>
    <property type="molecule type" value="Genomic_DNA"/>
</dbReference>
<dbReference type="InterPro" id="IPR029063">
    <property type="entry name" value="SAM-dependent_MTases_sf"/>
</dbReference>
<keyword evidence="5" id="KW-0949">S-adenosyl-L-methionine</keyword>
<feature type="domain" description="Methyltransferase small" evidence="6">
    <location>
        <begin position="163"/>
        <end position="329"/>
    </location>
</feature>
<dbReference type="Pfam" id="PF05175">
    <property type="entry name" value="MTS"/>
    <property type="match status" value="1"/>
</dbReference>
<evidence type="ECO:0000256" key="3">
    <source>
        <dbReference type="ARBA" id="ARBA00022603"/>
    </source>
</evidence>
<keyword evidence="2" id="KW-0698">rRNA processing</keyword>
<evidence type="ECO:0000256" key="5">
    <source>
        <dbReference type="ARBA" id="ARBA00022691"/>
    </source>
</evidence>
<dbReference type="PANTHER" id="PTHR47816:SF4">
    <property type="entry name" value="RIBOSOMAL RNA SMALL SUBUNIT METHYLTRANSFERASE C"/>
    <property type="match status" value="1"/>
</dbReference>
<reference evidence="8 9" key="1">
    <citation type="journal article" date="2012" name="J. Bacteriol.">
        <title>Genome Sequence of Idiomarina xiamenensis Type Strain 10-D-4.</title>
        <authorList>
            <person name="Lai Q."/>
            <person name="Wang L."/>
            <person name="Wang W."/>
            <person name="Shao Z."/>
        </authorList>
    </citation>
    <scope>NUCLEOTIDE SEQUENCE [LARGE SCALE GENOMIC DNA]</scope>
    <source>
        <strain evidence="8 9">10-D-4</strain>
    </source>
</reference>
<dbReference type="Gene3D" id="3.40.50.150">
    <property type="entry name" value="Vaccinia Virus protein VP39"/>
    <property type="match status" value="2"/>
</dbReference>
<dbReference type="CDD" id="cd02440">
    <property type="entry name" value="AdoMet_MTases"/>
    <property type="match status" value="1"/>
</dbReference>
<evidence type="ECO:0000313" key="9">
    <source>
        <dbReference type="Proteomes" id="UP000014115"/>
    </source>
</evidence>
<feature type="domain" description="Methyltransferase small N-terminal" evidence="7">
    <location>
        <begin position="7"/>
        <end position="148"/>
    </location>
</feature>
<name>K2KSD4_9GAMM</name>
<evidence type="ECO:0000259" key="7">
    <source>
        <dbReference type="Pfam" id="PF08468"/>
    </source>
</evidence>
<accession>K2KSD4</accession>
<dbReference type="PROSITE" id="PS00092">
    <property type="entry name" value="N6_MTASE"/>
    <property type="match status" value="1"/>
</dbReference>
<evidence type="ECO:0000256" key="2">
    <source>
        <dbReference type="ARBA" id="ARBA00022552"/>
    </source>
</evidence>
<dbReference type="InterPro" id="IPR013675">
    <property type="entry name" value="Mtase_sm_N"/>
</dbReference>
<evidence type="ECO:0000256" key="4">
    <source>
        <dbReference type="ARBA" id="ARBA00022679"/>
    </source>
</evidence>
<dbReference type="SUPFAM" id="SSF53335">
    <property type="entry name" value="S-adenosyl-L-methionine-dependent methyltransferases"/>
    <property type="match status" value="1"/>
</dbReference>
<dbReference type="STRING" id="740709.A10D4_02980"/>